<evidence type="ECO:0000313" key="2">
    <source>
        <dbReference type="Proteomes" id="UP000503349"/>
    </source>
</evidence>
<reference evidence="1 2" key="1">
    <citation type="submission" date="2019-02" db="EMBL/GenBank/DDBJ databases">
        <title>Opniocepnalus argus genome.</title>
        <authorList>
            <person name="Zhou C."/>
            <person name="Xiao S."/>
        </authorList>
    </citation>
    <scope>NUCLEOTIDE SEQUENCE [LARGE SCALE GENOMIC DNA]</scope>
    <source>
        <strain evidence="1">OARG1902GOOAL</strain>
        <tissue evidence="1">Muscle</tissue>
    </source>
</reference>
<dbReference type="Proteomes" id="UP000503349">
    <property type="component" value="Chromosome 18"/>
</dbReference>
<name>A0A6G1QKC0_CHAAH</name>
<accession>A0A6G1QKC0</accession>
<protein>
    <submittedName>
        <fullName evidence="1">Uncharacterized protein</fullName>
    </submittedName>
</protein>
<organism evidence="1 2">
    <name type="scientific">Channa argus</name>
    <name type="common">Northern snakehead</name>
    <name type="synonym">Ophicephalus argus</name>
    <dbReference type="NCBI Taxonomy" id="215402"/>
    <lineage>
        <taxon>Eukaryota</taxon>
        <taxon>Metazoa</taxon>
        <taxon>Chordata</taxon>
        <taxon>Craniata</taxon>
        <taxon>Vertebrata</taxon>
        <taxon>Euteleostomi</taxon>
        <taxon>Actinopterygii</taxon>
        <taxon>Neopterygii</taxon>
        <taxon>Teleostei</taxon>
        <taxon>Neoteleostei</taxon>
        <taxon>Acanthomorphata</taxon>
        <taxon>Anabantaria</taxon>
        <taxon>Anabantiformes</taxon>
        <taxon>Channoidei</taxon>
        <taxon>Channidae</taxon>
        <taxon>Channa</taxon>
    </lineage>
</organism>
<evidence type="ECO:0000313" key="1">
    <source>
        <dbReference type="EMBL" id="KAF3702907.1"/>
    </source>
</evidence>
<dbReference type="AlphaFoldDB" id="A0A6G1QKC0"/>
<dbReference type="EMBL" id="CM015729">
    <property type="protein sequence ID" value="KAF3702907.1"/>
    <property type="molecule type" value="Genomic_DNA"/>
</dbReference>
<reference evidence="2" key="2">
    <citation type="submission" date="2019-02" db="EMBL/GenBank/DDBJ databases">
        <title>Opniocepnalus argus Var Kimnra genome.</title>
        <authorList>
            <person name="Zhou C."/>
            <person name="Xiao S."/>
        </authorList>
    </citation>
    <scope>NUCLEOTIDE SEQUENCE [LARGE SCALE GENOMIC DNA]</scope>
</reference>
<sequence length="50" mass="5230">MTERAGSPQLQIPSPHFKSSVQSAGHLTDYMSGLAAVTLGFARSLSLLIG</sequence>
<gene>
    <name evidence="1" type="ORF">EXN66_Car018595</name>
</gene>
<keyword evidence="2" id="KW-1185">Reference proteome</keyword>
<proteinExistence type="predicted"/>